<dbReference type="AlphaFoldDB" id="A0A3M2L714"/>
<dbReference type="SUPFAM" id="SSF56784">
    <property type="entry name" value="HAD-like"/>
    <property type="match status" value="1"/>
</dbReference>
<reference evidence="1 2" key="1">
    <citation type="submission" date="2018-10" db="EMBL/GenBank/DDBJ databases">
        <title>Isolation from cow dung.</title>
        <authorList>
            <person name="Ling L."/>
        </authorList>
    </citation>
    <scope>NUCLEOTIDE SEQUENCE [LARGE SCALE GENOMIC DNA]</scope>
    <source>
        <strain evidence="1 2">NEAU-LL90</strain>
    </source>
</reference>
<organism evidence="1 2">
    <name type="scientific">Nocardia stercoris</name>
    <dbReference type="NCBI Taxonomy" id="2483361"/>
    <lineage>
        <taxon>Bacteria</taxon>
        <taxon>Bacillati</taxon>
        <taxon>Actinomycetota</taxon>
        <taxon>Actinomycetes</taxon>
        <taxon>Mycobacteriales</taxon>
        <taxon>Nocardiaceae</taxon>
        <taxon>Nocardia</taxon>
    </lineage>
</organism>
<dbReference type="InterPro" id="IPR036412">
    <property type="entry name" value="HAD-like_sf"/>
</dbReference>
<name>A0A3M2L714_9NOCA</name>
<proteinExistence type="predicted"/>
<dbReference type="OrthoDB" id="323926at2"/>
<sequence length="163" mass="17664">MDNTLWDGVVCESSSGALRPEAVRALRALSRRGVVHAIASRGEYAWTVEKLRQHELSASFMAIEVGWGRKSAAIERIVRTLGIPAEMVGYIDAEPLERSEVAHALPPVRCYAARHVDVLTALQEFRAPVTNAAPPTSPMGFSHVVDNTAPTTTPMGFSRIVTG</sequence>
<evidence type="ECO:0000313" key="2">
    <source>
        <dbReference type="Proteomes" id="UP000279275"/>
    </source>
</evidence>
<dbReference type="EMBL" id="RFFH01000003">
    <property type="protein sequence ID" value="RMI33502.1"/>
    <property type="molecule type" value="Genomic_DNA"/>
</dbReference>
<dbReference type="Proteomes" id="UP000279275">
    <property type="component" value="Unassembled WGS sequence"/>
</dbReference>
<accession>A0A3M2L714</accession>
<protein>
    <recommendedName>
        <fullName evidence="3">HAD family hydrolase</fullName>
    </recommendedName>
</protein>
<dbReference type="Gene3D" id="3.40.50.1000">
    <property type="entry name" value="HAD superfamily/HAD-like"/>
    <property type="match status" value="1"/>
</dbReference>
<evidence type="ECO:0000313" key="1">
    <source>
        <dbReference type="EMBL" id="RMI33502.1"/>
    </source>
</evidence>
<keyword evidence="2" id="KW-1185">Reference proteome</keyword>
<dbReference type="InterPro" id="IPR023214">
    <property type="entry name" value="HAD_sf"/>
</dbReference>
<gene>
    <name evidence="1" type="ORF">EBN03_10280</name>
</gene>
<evidence type="ECO:0008006" key="3">
    <source>
        <dbReference type="Google" id="ProtNLM"/>
    </source>
</evidence>
<comment type="caution">
    <text evidence="1">The sequence shown here is derived from an EMBL/GenBank/DDBJ whole genome shotgun (WGS) entry which is preliminary data.</text>
</comment>